<evidence type="ECO:0000313" key="2">
    <source>
        <dbReference type="Proteomes" id="UP000320722"/>
    </source>
</evidence>
<name>A0A517W517_9PLAN</name>
<dbReference type="AlphaFoldDB" id="A0A517W517"/>
<organism evidence="1 2">
    <name type="scientific">Gimesia chilikensis</name>
    <dbReference type="NCBI Taxonomy" id="2605989"/>
    <lineage>
        <taxon>Bacteria</taxon>
        <taxon>Pseudomonadati</taxon>
        <taxon>Planctomycetota</taxon>
        <taxon>Planctomycetia</taxon>
        <taxon>Planctomycetales</taxon>
        <taxon>Planctomycetaceae</taxon>
        <taxon>Gimesia</taxon>
    </lineage>
</organism>
<dbReference type="Proteomes" id="UP000320722">
    <property type="component" value="Chromosome"/>
</dbReference>
<dbReference type="EMBL" id="CP036347">
    <property type="protein sequence ID" value="QDU00355.1"/>
    <property type="molecule type" value="Genomic_DNA"/>
</dbReference>
<proteinExistence type="predicted"/>
<dbReference type="RefSeq" id="WP_145035345.1">
    <property type="nucleotide sequence ID" value="NZ_CP036347.1"/>
</dbReference>
<protein>
    <submittedName>
        <fullName evidence="1">Uncharacterized protein</fullName>
    </submittedName>
</protein>
<evidence type="ECO:0000313" key="1">
    <source>
        <dbReference type="EMBL" id="QDU00355.1"/>
    </source>
</evidence>
<accession>A0A517W517</accession>
<sequence>MALFTFTLDQTNCDQEKLYGTTFTVSTMDYPGFTPDLERLFHWALPEVEAVIDGRQGGRDLIAEGVHLRVISAEGEVLADGLGDSRRL</sequence>
<reference evidence="1 2" key="1">
    <citation type="submission" date="2019-02" db="EMBL/GenBank/DDBJ databases">
        <title>Deep-cultivation of Planctomycetes and their phenomic and genomic characterization uncovers novel biology.</title>
        <authorList>
            <person name="Wiegand S."/>
            <person name="Jogler M."/>
            <person name="Boedeker C."/>
            <person name="Pinto D."/>
            <person name="Vollmers J."/>
            <person name="Rivas-Marin E."/>
            <person name="Kohn T."/>
            <person name="Peeters S.H."/>
            <person name="Heuer A."/>
            <person name="Rast P."/>
            <person name="Oberbeckmann S."/>
            <person name="Bunk B."/>
            <person name="Jeske O."/>
            <person name="Meyerdierks A."/>
            <person name="Storesund J.E."/>
            <person name="Kallscheuer N."/>
            <person name="Luecker S."/>
            <person name="Lage O.M."/>
            <person name="Pohl T."/>
            <person name="Merkel B.J."/>
            <person name="Hornburger P."/>
            <person name="Mueller R.-W."/>
            <person name="Bruemmer F."/>
            <person name="Labrenz M."/>
            <person name="Spormann A.M."/>
            <person name="Op den Camp H."/>
            <person name="Overmann J."/>
            <person name="Amann R."/>
            <person name="Jetten M.S.M."/>
            <person name="Mascher T."/>
            <person name="Medema M.H."/>
            <person name="Devos D.P."/>
            <person name="Kaster A.-K."/>
            <person name="Ovreas L."/>
            <person name="Rohde M."/>
            <person name="Galperin M.Y."/>
            <person name="Jogler C."/>
        </authorList>
    </citation>
    <scope>NUCLEOTIDE SEQUENCE [LARGE SCALE GENOMIC DNA]</scope>
    <source>
        <strain evidence="1 2">V6</strain>
    </source>
</reference>
<gene>
    <name evidence="1" type="ORF">V6x_00280</name>
</gene>